<feature type="compositionally biased region" description="Basic and acidic residues" evidence="2">
    <location>
        <begin position="99"/>
        <end position="113"/>
    </location>
</feature>
<feature type="region of interest" description="Disordered" evidence="2">
    <location>
        <begin position="604"/>
        <end position="637"/>
    </location>
</feature>
<reference evidence="3" key="1">
    <citation type="submission" date="2020-02" db="EMBL/GenBank/DDBJ databases">
        <authorList>
            <person name="Scholz U."/>
            <person name="Mascher M."/>
            <person name="Fiebig A."/>
        </authorList>
    </citation>
    <scope>NUCLEOTIDE SEQUENCE</scope>
</reference>
<proteinExistence type="predicted"/>
<name>A0A7I8K703_SPIIN</name>
<feature type="compositionally biased region" description="Basic and acidic residues" evidence="2">
    <location>
        <begin position="77"/>
        <end position="87"/>
    </location>
</feature>
<sequence length="670" mass="75162">MNLWVAVTVAVAGYLAEHCRNALKNGWGGSSNWVDPYSAYEETPPVKSCAEKADGKRSESGSPHFRRLIRNPVDGGVPHDTDGRRTEALWTGSLLAERTTNHGPDEDKPMGSEEYVRSDVSLLSLHPWIFKKESYKEDGEEIMETEAMDQYPYLSRSHISSRDLSFCYGSRMDKNSPRSRRIRKYSLRPLNSSESSLIPQLYKDKINFEEHVFPPFPSLCLHTRKSLAADCNQRISRSDYESFQGHSVCGPSQRADSRLKELAIGIPRLHAPRKPRQNRGMGKHGVLDASGSQQHPKIILLPVLFSRVLFFFLGLSISTTATVLSYKREVDRLNASLKQSEDLVQDLQEELEIRNSLIVRELVDETCEERGHQNNFPDSEDRVHLSGTHSSKFCYHGHQKEGSDPSTVSKVDEAKKSMSVIEAELEAELERLELDMRGSGLDGDPSDLADLDPCLVGNLIEGELREGILRREPLAHDDSLGRTSGCSTAHHTPNYSVSPRELSLRLHGIIQSQLEERIKELEMALYHSEGPTHLREEAKQAIGCHLRPDSANSSPVDSFTEAYEESIEMGKTGEASLQPTAHWSGQTDEDAHYPSHQALNKSSTFESNSLWKQRSDPFPTEHCGSDEVNDGDISDDDEGIPSIFQIVEKTRRGSAIVADVQWLPSFWTED</sequence>
<organism evidence="3 4">
    <name type="scientific">Spirodela intermedia</name>
    <name type="common">Intermediate duckweed</name>
    <dbReference type="NCBI Taxonomy" id="51605"/>
    <lineage>
        <taxon>Eukaryota</taxon>
        <taxon>Viridiplantae</taxon>
        <taxon>Streptophyta</taxon>
        <taxon>Embryophyta</taxon>
        <taxon>Tracheophyta</taxon>
        <taxon>Spermatophyta</taxon>
        <taxon>Magnoliopsida</taxon>
        <taxon>Liliopsida</taxon>
        <taxon>Araceae</taxon>
        <taxon>Lemnoideae</taxon>
        <taxon>Spirodela</taxon>
    </lineage>
</organism>
<dbReference type="EMBL" id="LR746266">
    <property type="protein sequence ID" value="CAA7393436.1"/>
    <property type="molecule type" value="Genomic_DNA"/>
</dbReference>
<keyword evidence="1" id="KW-0175">Coiled coil</keyword>
<dbReference type="PANTHER" id="PTHR33476">
    <property type="entry name" value="EMB|CAB62613.1"/>
    <property type="match status" value="1"/>
</dbReference>
<feature type="coiled-coil region" evidence="1">
    <location>
        <begin position="323"/>
        <end position="357"/>
    </location>
</feature>
<dbReference type="GO" id="GO:0008356">
    <property type="term" value="P:asymmetric cell division"/>
    <property type="evidence" value="ECO:0007669"/>
    <property type="project" value="InterPro"/>
</dbReference>
<evidence type="ECO:0000313" key="4">
    <source>
        <dbReference type="Proteomes" id="UP000663760"/>
    </source>
</evidence>
<dbReference type="Proteomes" id="UP000663760">
    <property type="component" value="Chromosome 3"/>
</dbReference>
<dbReference type="OrthoDB" id="1701885at2759"/>
<feature type="compositionally biased region" description="Acidic residues" evidence="2">
    <location>
        <begin position="627"/>
        <end position="637"/>
    </location>
</feature>
<dbReference type="PANTHER" id="PTHR33476:SF7">
    <property type="entry name" value="EMB|CAB62613.1"/>
    <property type="match status" value="1"/>
</dbReference>
<evidence type="ECO:0000256" key="1">
    <source>
        <dbReference type="SAM" id="Coils"/>
    </source>
</evidence>
<protein>
    <submittedName>
        <fullName evidence="3">Uncharacterized protein</fullName>
    </submittedName>
</protein>
<evidence type="ECO:0000313" key="3">
    <source>
        <dbReference type="EMBL" id="CAA7393436.1"/>
    </source>
</evidence>
<accession>A0A7I8K703</accession>
<dbReference type="AlphaFoldDB" id="A0A7I8K703"/>
<gene>
    <name evidence="3" type="ORF">SI8410_03004188</name>
</gene>
<dbReference type="InterPro" id="IPR040348">
    <property type="entry name" value="POLAR-like"/>
</dbReference>
<feature type="compositionally biased region" description="Basic and acidic residues" evidence="2">
    <location>
        <begin position="49"/>
        <end position="59"/>
    </location>
</feature>
<feature type="region of interest" description="Disordered" evidence="2">
    <location>
        <begin position="49"/>
        <end position="113"/>
    </location>
</feature>
<keyword evidence="4" id="KW-1185">Reference proteome</keyword>
<evidence type="ECO:0000256" key="2">
    <source>
        <dbReference type="SAM" id="MobiDB-lite"/>
    </source>
</evidence>